<reference evidence="8" key="1">
    <citation type="submission" date="2018-05" db="EMBL/GenBank/DDBJ databases">
        <authorList>
            <person name="Lanie J.A."/>
            <person name="Ng W.-L."/>
            <person name="Kazmierczak K.M."/>
            <person name="Andrzejewski T.M."/>
            <person name="Davidsen T.M."/>
            <person name="Wayne K.J."/>
            <person name="Tettelin H."/>
            <person name="Glass J.I."/>
            <person name="Rusch D."/>
            <person name="Podicherti R."/>
            <person name="Tsui H.-C.T."/>
            <person name="Winkler M.E."/>
        </authorList>
    </citation>
    <scope>NUCLEOTIDE SEQUENCE</scope>
</reference>
<keyword evidence="3" id="KW-0808">Transferase</keyword>
<dbReference type="EMBL" id="UINC01002704">
    <property type="protein sequence ID" value="SUZ99450.1"/>
    <property type="molecule type" value="Genomic_DNA"/>
</dbReference>
<organism evidence="8">
    <name type="scientific">marine metagenome</name>
    <dbReference type="NCBI Taxonomy" id="408172"/>
    <lineage>
        <taxon>unclassified sequences</taxon>
        <taxon>metagenomes</taxon>
        <taxon>ecological metagenomes</taxon>
    </lineage>
</organism>
<dbReference type="SUPFAM" id="SSF51161">
    <property type="entry name" value="Trimeric LpxA-like enzymes"/>
    <property type="match status" value="1"/>
</dbReference>
<dbReference type="InterPro" id="IPR020573">
    <property type="entry name" value="UDP_GlcNAc_AcTrfase_non-rep"/>
</dbReference>
<dbReference type="PANTHER" id="PTHR43378">
    <property type="entry name" value="UDP-3-O-ACYLGLUCOSAMINE N-ACYLTRANSFERASE"/>
    <property type="match status" value="1"/>
</dbReference>
<keyword evidence="4" id="KW-0677">Repeat</keyword>
<accession>A0A381S5X5</accession>
<keyword evidence="2" id="KW-0441">Lipid A biosynthesis</keyword>
<dbReference type="InterPro" id="IPR011004">
    <property type="entry name" value="Trimer_LpxA-like_sf"/>
</dbReference>
<dbReference type="Gene3D" id="3.40.1390.10">
    <property type="entry name" value="MurE/MurF, N-terminal domain"/>
    <property type="match status" value="1"/>
</dbReference>
<evidence type="ECO:0000256" key="4">
    <source>
        <dbReference type="ARBA" id="ARBA00022737"/>
    </source>
</evidence>
<name>A0A381S5X5_9ZZZZ</name>
<dbReference type="GO" id="GO:0016410">
    <property type="term" value="F:N-acyltransferase activity"/>
    <property type="evidence" value="ECO:0007669"/>
    <property type="project" value="InterPro"/>
</dbReference>
<dbReference type="CDD" id="cd03352">
    <property type="entry name" value="LbH_LpxD"/>
    <property type="match status" value="1"/>
</dbReference>
<dbReference type="GO" id="GO:0016020">
    <property type="term" value="C:membrane"/>
    <property type="evidence" value="ECO:0007669"/>
    <property type="project" value="GOC"/>
</dbReference>
<sequence length="331" mass="35175">MKTLLDLAKLVNGKVVGDQTMIISGVSEIQNGKESTITFLGNSKYKKYLSSTKASAIIVDDNSLLNDKSGIVHNNPQLAIAKILGEFSPKIDKKTGISKTAYISPNAKIGKNITIGNFSVIEDEVIIGDNTIIGSNTTISNKTSIGNNCNIFSNIHIYNRCTIGNNCIIHSGTIIGSDGFGYVTENGNHHKIPQNGNVIIGDKVEIGANSAIDRGTIGDTVLGDQCKLDNHVHLAHNVRLGKGCILTAAVTIAGSVNVGEYCIFAGHVGVAPHVTIGAHSILAAKTGVTKSLSGGKVYAGMPAREIREQHKRDALYSEVIKMKKQLMSLEK</sequence>
<evidence type="ECO:0000256" key="6">
    <source>
        <dbReference type="ARBA" id="ARBA00023315"/>
    </source>
</evidence>
<protein>
    <recommendedName>
        <fullName evidence="7">UDP-3-O-[3-hydroxymyristoyl] glucosamine N-acyltransferase non-repeat region domain-containing protein</fullName>
    </recommendedName>
</protein>
<evidence type="ECO:0000259" key="7">
    <source>
        <dbReference type="Pfam" id="PF04613"/>
    </source>
</evidence>
<dbReference type="PANTHER" id="PTHR43378:SF2">
    <property type="entry name" value="UDP-3-O-ACYLGLUCOSAMINE N-ACYLTRANSFERASE 1, MITOCHONDRIAL-RELATED"/>
    <property type="match status" value="1"/>
</dbReference>
<keyword evidence="1" id="KW-0444">Lipid biosynthesis</keyword>
<evidence type="ECO:0000256" key="3">
    <source>
        <dbReference type="ARBA" id="ARBA00022679"/>
    </source>
</evidence>
<dbReference type="Gene3D" id="2.160.10.10">
    <property type="entry name" value="Hexapeptide repeat proteins"/>
    <property type="match status" value="1"/>
</dbReference>
<dbReference type="NCBIfam" id="TIGR01853">
    <property type="entry name" value="lipid_A_lpxD"/>
    <property type="match status" value="1"/>
</dbReference>
<evidence type="ECO:0000256" key="2">
    <source>
        <dbReference type="ARBA" id="ARBA00022556"/>
    </source>
</evidence>
<dbReference type="InterPro" id="IPR007691">
    <property type="entry name" value="LpxD"/>
</dbReference>
<feature type="domain" description="UDP-3-O-[3-hydroxymyristoyl] glucosamine N-acyltransferase non-repeat region" evidence="7">
    <location>
        <begin position="22"/>
        <end position="84"/>
    </location>
</feature>
<dbReference type="Pfam" id="PF14602">
    <property type="entry name" value="Hexapep_2"/>
    <property type="match status" value="1"/>
</dbReference>
<dbReference type="HAMAP" id="MF_00523">
    <property type="entry name" value="LpxD"/>
    <property type="match status" value="1"/>
</dbReference>
<keyword evidence="5" id="KW-0443">Lipid metabolism</keyword>
<dbReference type="NCBIfam" id="NF002060">
    <property type="entry name" value="PRK00892.1"/>
    <property type="match status" value="1"/>
</dbReference>
<dbReference type="InterPro" id="IPR001451">
    <property type="entry name" value="Hexapep"/>
</dbReference>
<dbReference type="Pfam" id="PF00132">
    <property type="entry name" value="Hexapep"/>
    <property type="match status" value="2"/>
</dbReference>
<dbReference type="Pfam" id="PF04613">
    <property type="entry name" value="LpxD"/>
    <property type="match status" value="1"/>
</dbReference>
<evidence type="ECO:0000256" key="1">
    <source>
        <dbReference type="ARBA" id="ARBA00022516"/>
    </source>
</evidence>
<evidence type="ECO:0000313" key="8">
    <source>
        <dbReference type="EMBL" id="SUZ99450.1"/>
    </source>
</evidence>
<proteinExistence type="inferred from homology"/>
<keyword evidence="6" id="KW-0012">Acyltransferase</keyword>
<dbReference type="AlphaFoldDB" id="A0A381S5X5"/>
<dbReference type="GO" id="GO:0009245">
    <property type="term" value="P:lipid A biosynthetic process"/>
    <property type="evidence" value="ECO:0007669"/>
    <property type="project" value="UniProtKB-KW"/>
</dbReference>
<evidence type="ECO:0000256" key="5">
    <source>
        <dbReference type="ARBA" id="ARBA00023098"/>
    </source>
</evidence>
<gene>
    <name evidence="8" type="ORF">METZ01_LOCUS52304</name>
</gene>